<evidence type="ECO:0000259" key="5">
    <source>
        <dbReference type="PROSITE" id="PS50931"/>
    </source>
</evidence>
<organism evidence="6 7">
    <name type="scientific">Polaribacter marinaquae</name>
    <dbReference type="NCBI Taxonomy" id="1642819"/>
    <lineage>
        <taxon>Bacteria</taxon>
        <taxon>Pseudomonadati</taxon>
        <taxon>Bacteroidota</taxon>
        <taxon>Flavobacteriia</taxon>
        <taxon>Flavobacteriales</taxon>
        <taxon>Flavobacteriaceae</taxon>
    </lineage>
</organism>
<dbReference type="PANTHER" id="PTHR30346">
    <property type="entry name" value="TRANSCRIPTIONAL DUAL REGULATOR HCAR-RELATED"/>
    <property type="match status" value="1"/>
</dbReference>
<dbReference type="InterPro" id="IPR000847">
    <property type="entry name" value="LysR_HTH_N"/>
</dbReference>
<evidence type="ECO:0000256" key="2">
    <source>
        <dbReference type="ARBA" id="ARBA00023015"/>
    </source>
</evidence>
<reference evidence="6 7" key="1">
    <citation type="submission" date="2024-03" db="EMBL/GenBank/DDBJ databases">
        <authorList>
            <person name="Cao K."/>
        </authorList>
    </citation>
    <scope>NUCLEOTIDE SEQUENCE [LARGE SCALE GENOMIC DNA]</scope>
    <source>
        <strain evidence="6 7">MCCC 1K00696</strain>
    </source>
</reference>
<dbReference type="Gene3D" id="3.40.190.10">
    <property type="entry name" value="Periplasmic binding protein-like II"/>
    <property type="match status" value="2"/>
</dbReference>
<dbReference type="RefSeq" id="WP_340932633.1">
    <property type="nucleotide sequence ID" value="NZ_CP150496.1"/>
</dbReference>
<keyword evidence="3" id="KW-0238">DNA-binding</keyword>
<dbReference type="Proteomes" id="UP001491088">
    <property type="component" value="Chromosome"/>
</dbReference>
<keyword evidence="2" id="KW-0805">Transcription regulation</keyword>
<gene>
    <name evidence="6" type="ORF">WG950_11900</name>
</gene>
<dbReference type="PRINTS" id="PR00039">
    <property type="entry name" value="HTHLYSR"/>
</dbReference>
<dbReference type="InterPro" id="IPR036390">
    <property type="entry name" value="WH_DNA-bd_sf"/>
</dbReference>
<feature type="domain" description="HTH lysR-type" evidence="5">
    <location>
        <begin position="5"/>
        <end position="62"/>
    </location>
</feature>
<dbReference type="SUPFAM" id="SSF46785">
    <property type="entry name" value="Winged helix' DNA-binding domain"/>
    <property type="match status" value="1"/>
</dbReference>
<dbReference type="InterPro" id="IPR036388">
    <property type="entry name" value="WH-like_DNA-bd_sf"/>
</dbReference>
<dbReference type="PANTHER" id="PTHR30346:SF28">
    <property type="entry name" value="HTH-TYPE TRANSCRIPTIONAL REGULATOR CYNR"/>
    <property type="match status" value="1"/>
</dbReference>
<dbReference type="SUPFAM" id="SSF53850">
    <property type="entry name" value="Periplasmic binding protein-like II"/>
    <property type="match status" value="1"/>
</dbReference>
<comment type="similarity">
    <text evidence="1">Belongs to the LysR transcriptional regulatory family.</text>
</comment>
<keyword evidence="4" id="KW-0804">Transcription</keyword>
<evidence type="ECO:0000256" key="3">
    <source>
        <dbReference type="ARBA" id="ARBA00023125"/>
    </source>
</evidence>
<dbReference type="Pfam" id="PF03466">
    <property type="entry name" value="LysR_substrate"/>
    <property type="match status" value="1"/>
</dbReference>
<name>A0ABZ2TQ16_9FLAO</name>
<evidence type="ECO:0000256" key="1">
    <source>
        <dbReference type="ARBA" id="ARBA00009437"/>
    </source>
</evidence>
<accession>A0ABZ2TQ16</accession>
<proteinExistence type="inferred from homology"/>
<dbReference type="InterPro" id="IPR005119">
    <property type="entry name" value="LysR_subst-bd"/>
</dbReference>
<evidence type="ECO:0000313" key="6">
    <source>
        <dbReference type="EMBL" id="WYW55230.1"/>
    </source>
</evidence>
<protein>
    <submittedName>
        <fullName evidence="6">LysR family transcriptional regulator</fullName>
    </submittedName>
</protein>
<dbReference type="Pfam" id="PF00126">
    <property type="entry name" value="HTH_1"/>
    <property type="match status" value="1"/>
</dbReference>
<dbReference type="Gene3D" id="1.10.10.10">
    <property type="entry name" value="Winged helix-like DNA-binding domain superfamily/Winged helix DNA-binding domain"/>
    <property type="match status" value="1"/>
</dbReference>
<sequence length="292" mass="33496">MSYQIELRHMRYFLAVAEELHFRKAADKLFISQPGLSRQIKILEDELGVVLFERHNRKVVLTKVGVYLQKEFSKQLGAINNTLDNAKLLQDGKKGELKIGYVGSAMQDVIPNLLLNFEKNNPNVLFNLKEIDNQKQIDDLLSMSLDIGFVRLERVPRALEIKTILTENYCLVLPRNHKVNKDNFKSLSEFKEESFILFDAKYSASYYEKVMQIFDDCGFTPLVSHNTIHSSSIFKLVENNFGISIVPKSLAKKAGYKIKFIELDKIPQKTKLSIIWNKNNTNAILPAVLSLI</sequence>
<keyword evidence="7" id="KW-1185">Reference proteome</keyword>
<evidence type="ECO:0000313" key="7">
    <source>
        <dbReference type="Proteomes" id="UP001491088"/>
    </source>
</evidence>
<dbReference type="EMBL" id="CP150496">
    <property type="protein sequence ID" value="WYW55230.1"/>
    <property type="molecule type" value="Genomic_DNA"/>
</dbReference>
<dbReference type="PROSITE" id="PS50931">
    <property type="entry name" value="HTH_LYSR"/>
    <property type="match status" value="1"/>
</dbReference>
<evidence type="ECO:0000256" key="4">
    <source>
        <dbReference type="ARBA" id="ARBA00023163"/>
    </source>
</evidence>